<accession>A0A2W4WC72</accession>
<evidence type="ECO:0000313" key="2">
    <source>
        <dbReference type="Proteomes" id="UP000249794"/>
    </source>
</evidence>
<reference evidence="1 2" key="2">
    <citation type="submission" date="2018-06" db="EMBL/GenBank/DDBJ databases">
        <title>Metagenomic assembly of (sub)arctic Cyanobacteria and their associated microbiome from non-axenic cultures.</title>
        <authorList>
            <person name="Baurain D."/>
        </authorList>
    </citation>
    <scope>NUCLEOTIDE SEQUENCE [LARGE SCALE GENOMIC DNA]</scope>
    <source>
        <strain evidence="1">ULC027bin1</strain>
    </source>
</reference>
<dbReference type="EMBL" id="QBMP01000434">
    <property type="protein sequence ID" value="PZO42100.1"/>
    <property type="molecule type" value="Genomic_DNA"/>
</dbReference>
<name>A0A2W4WC72_9CYAN</name>
<protein>
    <submittedName>
        <fullName evidence="1">Uncharacterized protein</fullName>
    </submittedName>
</protein>
<organism evidence="1 2">
    <name type="scientific">Phormidesmis priestleyi</name>
    <dbReference type="NCBI Taxonomy" id="268141"/>
    <lineage>
        <taxon>Bacteria</taxon>
        <taxon>Bacillati</taxon>
        <taxon>Cyanobacteriota</taxon>
        <taxon>Cyanophyceae</taxon>
        <taxon>Leptolyngbyales</taxon>
        <taxon>Leptolyngbyaceae</taxon>
        <taxon>Phormidesmis</taxon>
    </lineage>
</organism>
<comment type="caution">
    <text evidence="1">The sequence shown here is derived from an EMBL/GenBank/DDBJ whole genome shotgun (WGS) entry which is preliminary data.</text>
</comment>
<dbReference type="Proteomes" id="UP000249794">
    <property type="component" value="Unassembled WGS sequence"/>
</dbReference>
<dbReference type="AlphaFoldDB" id="A0A2W4WC72"/>
<proteinExistence type="predicted"/>
<gene>
    <name evidence="1" type="ORF">DCF15_23040</name>
</gene>
<sequence length="119" mass="13345">MFWSASILNAKIAKSQAFEGQFIKTFLLKPDEVKVFLDISAFWPKDDLGDPRTVNSVYEEVRGTESEVGRNTLRLALDGRLDRGHFANAVKLARLAASWSKKEVSIMDLLVIKENEASS</sequence>
<reference evidence="2" key="1">
    <citation type="submission" date="2018-04" db="EMBL/GenBank/DDBJ databases">
        <authorList>
            <person name="Cornet L."/>
        </authorList>
    </citation>
    <scope>NUCLEOTIDE SEQUENCE [LARGE SCALE GENOMIC DNA]</scope>
</reference>
<evidence type="ECO:0000313" key="1">
    <source>
        <dbReference type="EMBL" id="PZO42100.1"/>
    </source>
</evidence>